<evidence type="ECO:0000313" key="2">
    <source>
        <dbReference type="Proteomes" id="UP001168821"/>
    </source>
</evidence>
<comment type="caution">
    <text evidence="1">The sequence shown here is derived from an EMBL/GenBank/DDBJ whole genome shotgun (WGS) entry which is preliminary data.</text>
</comment>
<dbReference type="EMBL" id="JALNTZ010000002">
    <property type="protein sequence ID" value="KAJ3663878.1"/>
    <property type="molecule type" value="Genomic_DNA"/>
</dbReference>
<organism evidence="1 2">
    <name type="scientific">Zophobas morio</name>
    <dbReference type="NCBI Taxonomy" id="2755281"/>
    <lineage>
        <taxon>Eukaryota</taxon>
        <taxon>Metazoa</taxon>
        <taxon>Ecdysozoa</taxon>
        <taxon>Arthropoda</taxon>
        <taxon>Hexapoda</taxon>
        <taxon>Insecta</taxon>
        <taxon>Pterygota</taxon>
        <taxon>Neoptera</taxon>
        <taxon>Endopterygota</taxon>
        <taxon>Coleoptera</taxon>
        <taxon>Polyphaga</taxon>
        <taxon>Cucujiformia</taxon>
        <taxon>Tenebrionidae</taxon>
        <taxon>Zophobas</taxon>
    </lineage>
</organism>
<gene>
    <name evidence="1" type="ORF">Zmor_008098</name>
</gene>
<protein>
    <submittedName>
        <fullName evidence="1">Uncharacterized protein</fullName>
    </submittedName>
</protein>
<dbReference type="AlphaFoldDB" id="A0AA38MQE1"/>
<keyword evidence="2" id="KW-1185">Reference proteome</keyword>
<evidence type="ECO:0000313" key="1">
    <source>
        <dbReference type="EMBL" id="KAJ3663878.1"/>
    </source>
</evidence>
<reference evidence="1" key="1">
    <citation type="journal article" date="2023" name="G3 (Bethesda)">
        <title>Whole genome assemblies of Zophobas morio and Tenebrio molitor.</title>
        <authorList>
            <person name="Kaur S."/>
            <person name="Stinson S.A."/>
            <person name="diCenzo G.C."/>
        </authorList>
    </citation>
    <scope>NUCLEOTIDE SEQUENCE</scope>
    <source>
        <strain evidence="1">QUZm001</strain>
    </source>
</reference>
<accession>A0AA38MQE1</accession>
<name>A0AA38MQE1_9CUCU</name>
<sequence>MFCEPVGGARGVAHTGRGDGILFVTHFLLIALDPLWISPDHKYNHHVLQITQAVDRTGRKVRKRCVHCYAGLKNEGKGSRAARDLSKRVSTFCATCPTKPHVCINCFSYVHVKS</sequence>
<proteinExistence type="predicted"/>
<dbReference type="Proteomes" id="UP001168821">
    <property type="component" value="Unassembled WGS sequence"/>
</dbReference>